<dbReference type="AlphaFoldDB" id="A0A4R5B886"/>
<dbReference type="SUPFAM" id="SSF51735">
    <property type="entry name" value="NAD(P)-binding Rossmann-fold domains"/>
    <property type="match status" value="1"/>
</dbReference>
<proteinExistence type="inferred from homology"/>
<dbReference type="OrthoDB" id="3571370at2"/>
<dbReference type="GO" id="GO:0016614">
    <property type="term" value="F:oxidoreductase activity, acting on CH-OH group of donors"/>
    <property type="evidence" value="ECO:0007669"/>
    <property type="project" value="UniProtKB-ARBA"/>
</dbReference>
<name>A0A4R5B886_9ACTN</name>
<sequence length="244" mass="25867">MPQSGRIAIVTGSGRSIGRAIALRLAEDGARVVINYKSNAEAAKKVASTIKASGGQATMVQADVADPVQLRSLFDTAEREYGGLDVFVHNAYGFAHGPIAGASGDDYTHTFAAKSQATFAAFREAATRIRDGGRIVYISSSATRFYDPSTSLYAARKSVGEQLVRHFDREVAQRKVTVNSVLPGPVNTDAIQPILDMLADLIGQTPLGRLGEPEDIVDVVAFLASGEARWITGQRISVDGGLTA</sequence>
<dbReference type="Pfam" id="PF13561">
    <property type="entry name" value="adh_short_C2"/>
    <property type="match status" value="1"/>
</dbReference>
<dbReference type="SMART" id="SM00822">
    <property type="entry name" value="PKS_KR"/>
    <property type="match status" value="1"/>
</dbReference>
<dbReference type="Gene3D" id="3.40.50.720">
    <property type="entry name" value="NAD(P)-binding Rossmann-like Domain"/>
    <property type="match status" value="1"/>
</dbReference>
<keyword evidence="5" id="KW-1185">Reference proteome</keyword>
<dbReference type="PRINTS" id="PR00081">
    <property type="entry name" value="GDHRDH"/>
</dbReference>
<accession>A0A4R5B886</accession>
<comment type="similarity">
    <text evidence="1">Belongs to the short-chain dehydrogenases/reductases (SDR) family.</text>
</comment>
<reference evidence="4 5" key="1">
    <citation type="submission" date="2019-03" db="EMBL/GenBank/DDBJ databases">
        <title>Draft genome sequences of novel Actinobacteria.</title>
        <authorList>
            <person name="Sahin N."/>
            <person name="Ay H."/>
            <person name="Saygin H."/>
        </authorList>
    </citation>
    <scope>NUCLEOTIDE SEQUENCE [LARGE SCALE GENOMIC DNA]</scope>
    <source>
        <strain evidence="4 5">DSM 45941</strain>
    </source>
</reference>
<keyword evidence="2" id="KW-0560">Oxidoreductase</keyword>
<dbReference type="PANTHER" id="PTHR48107:SF7">
    <property type="entry name" value="RE15974P"/>
    <property type="match status" value="1"/>
</dbReference>
<organism evidence="4 5">
    <name type="scientific">Actinomadura darangshiensis</name>
    <dbReference type="NCBI Taxonomy" id="705336"/>
    <lineage>
        <taxon>Bacteria</taxon>
        <taxon>Bacillati</taxon>
        <taxon>Actinomycetota</taxon>
        <taxon>Actinomycetes</taxon>
        <taxon>Streptosporangiales</taxon>
        <taxon>Thermomonosporaceae</taxon>
        <taxon>Actinomadura</taxon>
    </lineage>
</organism>
<evidence type="ECO:0000259" key="3">
    <source>
        <dbReference type="SMART" id="SM00822"/>
    </source>
</evidence>
<feature type="domain" description="Ketoreductase" evidence="3">
    <location>
        <begin position="6"/>
        <end position="189"/>
    </location>
</feature>
<dbReference type="EMBL" id="SMKY01000081">
    <property type="protein sequence ID" value="TDD81179.1"/>
    <property type="molecule type" value="Genomic_DNA"/>
</dbReference>
<comment type="caution">
    <text evidence="4">The sequence shown here is derived from an EMBL/GenBank/DDBJ whole genome shotgun (WGS) entry which is preliminary data.</text>
</comment>
<evidence type="ECO:0000256" key="2">
    <source>
        <dbReference type="ARBA" id="ARBA00023002"/>
    </source>
</evidence>
<protein>
    <submittedName>
        <fullName evidence="4">SDR family oxidoreductase</fullName>
    </submittedName>
</protein>
<gene>
    <name evidence="4" type="ORF">E1293_19275</name>
</gene>
<dbReference type="Proteomes" id="UP000295578">
    <property type="component" value="Unassembled WGS sequence"/>
</dbReference>
<evidence type="ECO:0000313" key="5">
    <source>
        <dbReference type="Proteomes" id="UP000295578"/>
    </source>
</evidence>
<evidence type="ECO:0000256" key="1">
    <source>
        <dbReference type="ARBA" id="ARBA00006484"/>
    </source>
</evidence>
<dbReference type="InterPro" id="IPR036291">
    <property type="entry name" value="NAD(P)-bd_dom_sf"/>
</dbReference>
<dbReference type="PANTHER" id="PTHR48107">
    <property type="entry name" value="NADPH-DEPENDENT ALDEHYDE REDUCTASE-LIKE PROTEIN, CHLOROPLASTIC-RELATED"/>
    <property type="match status" value="1"/>
</dbReference>
<dbReference type="InterPro" id="IPR057326">
    <property type="entry name" value="KR_dom"/>
</dbReference>
<dbReference type="InterPro" id="IPR002347">
    <property type="entry name" value="SDR_fam"/>
</dbReference>
<evidence type="ECO:0000313" key="4">
    <source>
        <dbReference type="EMBL" id="TDD81179.1"/>
    </source>
</evidence>
<dbReference type="FunFam" id="3.40.50.720:FF:000084">
    <property type="entry name" value="Short-chain dehydrogenase reductase"/>
    <property type="match status" value="1"/>
</dbReference>